<evidence type="ECO:0000259" key="6">
    <source>
        <dbReference type="Pfam" id="PF25881"/>
    </source>
</evidence>
<dbReference type="AlphaFoldDB" id="G7WAE4"/>
<dbReference type="InterPro" id="IPR006143">
    <property type="entry name" value="RND_pump_MFP"/>
</dbReference>
<dbReference type="GO" id="GO:0016020">
    <property type="term" value="C:membrane"/>
    <property type="evidence" value="ECO:0007669"/>
    <property type="project" value="InterPro"/>
</dbReference>
<comment type="similarity">
    <text evidence="2">Belongs to the membrane fusion protein (MFP) (TC 8.A.1) family.</text>
</comment>
<evidence type="ECO:0000256" key="5">
    <source>
        <dbReference type="SAM" id="SignalP"/>
    </source>
</evidence>
<reference evidence="8 9" key="2">
    <citation type="journal article" date="2012" name="J. Bacteriol.">
        <title>Complete genome sequences of Desulfosporosinus orientis DSM765T, Desulfosporosinus youngiae DSM17734T, Desulfosporosinus meridiei DSM13257T, and Desulfosporosinus acidiphilus DSM22704T.</title>
        <authorList>
            <person name="Pester M."/>
            <person name="Brambilla E."/>
            <person name="Alazard D."/>
            <person name="Rattei T."/>
            <person name="Weinmaier T."/>
            <person name="Han J."/>
            <person name="Lucas S."/>
            <person name="Lapidus A."/>
            <person name="Cheng J.F."/>
            <person name="Goodwin L."/>
            <person name="Pitluck S."/>
            <person name="Peters L."/>
            <person name="Ovchinnikova G."/>
            <person name="Teshima H."/>
            <person name="Detter J.C."/>
            <person name="Han C.S."/>
            <person name="Tapia R."/>
            <person name="Land M.L."/>
            <person name="Hauser L."/>
            <person name="Kyrpides N.C."/>
            <person name="Ivanova N.N."/>
            <person name="Pagani I."/>
            <person name="Huntmann M."/>
            <person name="Wei C.L."/>
            <person name="Davenport K.W."/>
            <person name="Daligault H."/>
            <person name="Chain P.S."/>
            <person name="Chen A."/>
            <person name="Mavromatis K."/>
            <person name="Markowitz V."/>
            <person name="Szeto E."/>
            <person name="Mikhailova N."/>
            <person name="Pati A."/>
            <person name="Wagner M."/>
            <person name="Woyke T."/>
            <person name="Ollivier B."/>
            <person name="Klenk H.P."/>
            <person name="Spring S."/>
            <person name="Loy A."/>
        </authorList>
    </citation>
    <scope>NUCLEOTIDE SEQUENCE [LARGE SCALE GENOMIC DNA]</scope>
    <source>
        <strain evidence="9">ATCC 19365 / DSM 765 / NCIMB 8382 / VKM B-1628</strain>
    </source>
</reference>
<dbReference type="GO" id="GO:0022857">
    <property type="term" value="F:transmembrane transporter activity"/>
    <property type="evidence" value="ECO:0007669"/>
    <property type="project" value="InterPro"/>
</dbReference>
<dbReference type="InterPro" id="IPR059052">
    <property type="entry name" value="HH_YbhG-like"/>
</dbReference>
<dbReference type="KEGG" id="dor:Desor_0811"/>
<evidence type="ECO:0000256" key="4">
    <source>
        <dbReference type="SAM" id="Coils"/>
    </source>
</evidence>
<evidence type="ECO:0000256" key="2">
    <source>
        <dbReference type="ARBA" id="ARBA00009477"/>
    </source>
</evidence>
<dbReference type="PATRIC" id="fig|768706.3.peg.779"/>
<dbReference type="PANTHER" id="PTHR32347">
    <property type="entry name" value="EFFLUX SYSTEM COMPONENT YKNX-RELATED"/>
    <property type="match status" value="1"/>
</dbReference>
<dbReference type="OrthoDB" id="9810430at2"/>
<feature type="domain" description="CusB-like beta-barrel" evidence="7">
    <location>
        <begin position="246"/>
        <end position="318"/>
    </location>
</feature>
<accession>G7WAE4</accession>
<evidence type="ECO:0000313" key="8">
    <source>
        <dbReference type="EMBL" id="AET66493.1"/>
    </source>
</evidence>
<evidence type="ECO:0000259" key="7">
    <source>
        <dbReference type="Pfam" id="PF25954"/>
    </source>
</evidence>
<dbReference type="Pfam" id="PF25954">
    <property type="entry name" value="Beta-barrel_RND_2"/>
    <property type="match status" value="1"/>
</dbReference>
<feature type="chain" id="PRO_5038463044" evidence="5">
    <location>
        <begin position="22"/>
        <end position="322"/>
    </location>
</feature>
<name>G7WAE4_DESOD</name>
<dbReference type="eggNOG" id="COG0845">
    <property type="taxonomic scope" value="Bacteria"/>
</dbReference>
<dbReference type="NCBIfam" id="TIGR01730">
    <property type="entry name" value="RND_mfp"/>
    <property type="match status" value="1"/>
</dbReference>
<reference evidence="9" key="1">
    <citation type="submission" date="2011-11" db="EMBL/GenBank/DDBJ databases">
        <title>Complete sequence of Desulfosporosinus orientis DSM 765.</title>
        <authorList>
            <person name="Lucas S."/>
            <person name="Han J."/>
            <person name="Lapidus A."/>
            <person name="Cheng J.-F."/>
            <person name="Goodwin L."/>
            <person name="Pitluck S."/>
            <person name="Peters L."/>
            <person name="Ovchinnikova G."/>
            <person name="Teshima H."/>
            <person name="Detter J.C."/>
            <person name="Han C."/>
            <person name="Tapia R."/>
            <person name="Land M."/>
            <person name="Hauser L."/>
            <person name="Kyrpides N."/>
            <person name="Ivanova N."/>
            <person name="Pagani I."/>
            <person name="Pester M."/>
            <person name="Spring S."/>
            <person name="Ollivier B."/>
            <person name="Rattei T."/>
            <person name="Klenk H.-P."/>
            <person name="Wagner M."/>
            <person name="Loy A."/>
            <person name="Woyke T."/>
        </authorList>
    </citation>
    <scope>NUCLEOTIDE SEQUENCE [LARGE SCALE GENOMIC DNA]</scope>
    <source>
        <strain evidence="9">ATCC 19365 / DSM 765 / NCIMB 8382 / VKM B-1628</strain>
    </source>
</reference>
<dbReference type="PANTHER" id="PTHR32347:SF14">
    <property type="entry name" value="EFFLUX SYSTEM COMPONENT YKNX-RELATED"/>
    <property type="match status" value="1"/>
</dbReference>
<proteinExistence type="inferred from homology"/>
<dbReference type="HOGENOM" id="CLU_018816_6_3_9"/>
<dbReference type="Pfam" id="PF25881">
    <property type="entry name" value="HH_YBHG"/>
    <property type="match status" value="1"/>
</dbReference>
<dbReference type="PROSITE" id="PS51257">
    <property type="entry name" value="PROKAR_LIPOPROTEIN"/>
    <property type="match status" value="1"/>
</dbReference>
<dbReference type="Gene3D" id="2.40.30.170">
    <property type="match status" value="1"/>
</dbReference>
<keyword evidence="9" id="KW-1185">Reference proteome</keyword>
<keyword evidence="5" id="KW-0732">Signal</keyword>
<organism evidence="8 9">
    <name type="scientific">Desulfosporosinus orientis (strain ATCC 19365 / DSM 765 / NCIMB 8382 / VKM B-1628 / Singapore I)</name>
    <name type="common">Desulfotomaculum orientis</name>
    <dbReference type="NCBI Taxonomy" id="768706"/>
    <lineage>
        <taxon>Bacteria</taxon>
        <taxon>Bacillati</taxon>
        <taxon>Bacillota</taxon>
        <taxon>Clostridia</taxon>
        <taxon>Eubacteriales</taxon>
        <taxon>Desulfitobacteriaceae</taxon>
        <taxon>Desulfosporosinus</taxon>
    </lineage>
</organism>
<dbReference type="GO" id="GO:0030313">
    <property type="term" value="C:cell envelope"/>
    <property type="evidence" value="ECO:0007669"/>
    <property type="project" value="UniProtKB-SubCell"/>
</dbReference>
<dbReference type="SUPFAM" id="SSF111369">
    <property type="entry name" value="HlyD-like secretion proteins"/>
    <property type="match status" value="2"/>
</dbReference>
<evidence type="ECO:0000256" key="1">
    <source>
        <dbReference type="ARBA" id="ARBA00004196"/>
    </source>
</evidence>
<feature type="coiled-coil region" evidence="4">
    <location>
        <begin position="82"/>
        <end position="206"/>
    </location>
</feature>
<evidence type="ECO:0000313" key="9">
    <source>
        <dbReference type="Proteomes" id="UP000006346"/>
    </source>
</evidence>
<dbReference type="STRING" id="768706.Desor_0811"/>
<dbReference type="InterPro" id="IPR058792">
    <property type="entry name" value="Beta-barrel_RND_2"/>
</dbReference>
<dbReference type="FunFam" id="2.40.30.170:FF:000010">
    <property type="entry name" value="Efflux RND transporter periplasmic adaptor subunit"/>
    <property type="match status" value="1"/>
</dbReference>
<protein>
    <submittedName>
        <fullName evidence="8">RND family efflux transporter, MFP subunit</fullName>
    </submittedName>
</protein>
<gene>
    <name evidence="8" type="ordered locus">Desor_0811</name>
</gene>
<dbReference type="Gene3D" id="2.40.50.100">
    <property type="match status" value="1"/>
</dbReference>
<dbReference type="EMBL" id="CP003108">
    <property type="protein sequence ID" value="AET66493.1"/>
    <property type="molecule type" value="Genomic_DNA"/>
</dbReference>
<dbReference type="Proteomes" id="UP000006346">
    <property type="component" value="Chromosome"/>
</dbReference>
<dbReference type="InterPro" id="IPR050465">
    <property type="entry name" value="UPF0194_transport"/>
</dbReference>
<feature type="signal peptide" evidence="5">
    <location>
        <begin position="1"/>
        <end position="21"/>
    </location>
</feature>
<dbReference type="Gene3D" id="1.10.287.470">
    <property type="entry name" value="Helix hairpin bin"/>
    <property type="match status" value="1"/>
</dbReference>
<sequence>MKRVAGLLLVMSVLLTGCNSSAPKAEGDATVQVNKPVYVMAGIIDANEKAQITTKLAGKVADISVDVGSTVQKGDLLITLDTKEVEAQVAQAEAGVQTAQANLAKVEAGARPEQIAQAQSTLDSAQISYTNAKNNFDRNQQLLAAGAIAQAQFETAQTQLAAAEAQYNAAQDQLKILTQGETQESLNVLRAQVAQSQAALDLAKTQLANGTITAPVSGIVSAKNINIGELASPGTALLTVVNLDTLYVKASLPEDLIKDVKVGQEVVVKVAELADQEFKGKVSVVDPVIDSRSKSVLAKIEIDNSKAILKPGMLAEIGIIKK</sequence>
<feature type="domain" description="YbhG-like alpha-helical hairpin" evidence="6">
    <location>
        <begin position="80"/>
        <end position="209"/>
    </location>
</feature>
<comment type="subcellular location">
    <subcellularLocation>
        <location evidence="1">Cell envelope</location>
    </subcellularLocation>
</comment>
<dbReference type="RefSeq" id="WP_014183318.1">
    <property type="nucleotide sequence ID" value="NC_016584.1"/>
</dbReference>
<keyword evidence="3 4" id="KW-0175">Coiled coil</keyword>
<evidence type="ECO:0000256" key="3">
    <source>
        <dbReference type="ARBA" id="ARBA00023054"/>
    </source>
</evidence>